<protein>
    <submittedName>
        <fullName evidence="8">Dynein axonemal assembly factor 1</fullName>
    </submittedName>
</protein>
<proteinExistence type="inferred from homology"/>
<dbReference type="GO" id="GO:0035082">
    <property type="term" value="P:axoneme assembly"/>
    <property type="evidence" value="ECO:0007669"/>
    <property type="project" value="TreeGrafter"/>
</dbReference>
<dbReference type="GO" id="GO:0005930">
    <property type="term" value="C:axoneme"/>
    <property type="evidence" value="ECO:0007669"/>
    <property type="project" value="TreeGrafter"/>
</dbReference>
<keyword evidence="4" id="KW-0677">Repeat</keyword>
<evidence type="ECO:0000256" key="7">
    <source>
        <dbReference type="SAM" id="MobiDB-lite"/>
    </source>
</evidence>
<dbReference type="InterPro" id="IPR001611">
    <property type="entry name" value="Leu-rich_rpt"/>
</dbReference>
<dbReference type="PROSITE" id="PS51450">
    <property type="entry name" value="LRR"/>
    <property type="match status" value="3"/>
</dbReference>
<organism evidence="8 9">
    <name type="scientific">Scomber scombrus</name>
    <name type="common">Atlantic mackerel</name>
    <name type="synonym">Scomber vernalis</name>
    <dbReference type="NCBI Taxonomy" id="13677"/>
    <lineage>
        <taxon>Eukaryota</taxon>
        <taxon>Metazoa</taxon>
        <taxon>Chordata</taxon>
        <taxon>Craniata</taxon>
        <taxon>Vertebrata</taxon>
        <taxon>Euteleostomi</taxon>
        <taxon>Actinopterygii</taxon>
        <taxon>Neopterygii</taxon>
        <taxon>Teleostei</taxon>
        <taxon>Neoteleostei</taxon>
        <taxon>Acanthomorphata</taxon>
        <taxon>Pelagiaria</taxon>
        <taxon>Scombriformes</taxon>
        <taxon>Scombridae</taxon>
        <taxon>Scomber</taxon>
    </lineage>
</organism>
<evidence type="ECO:0000313" key="8">
    <source>
        <dbReference type="EMBL" id="CAK6965227.1"/>
    </source>
</evidence>
<dbReference type="Pfam" id="PF14580">
    <property type="entry name" value="LRR_9"/>
    <property type="match status" value="1"/>
</dbReference>
<dbReference type="PANTHER" id="PTHR45973:SF9">
    <property type="entry name" value="LEUCINE-RICH REPEAT-CONTAINING PROTEIN 46"/>
    <property type="match status" value="1"/>
</dbReference>
<name>A0AAV1P056_SCOSC</name>
<feature type="region of interest" description="Disordered" evidence="7">
    <location>
        <begin position="382"/>
        <end position="436"/>
    </location>
</feature>
<dbReference type="PANTHER" id="PTHR45973">
    <property type="entry name" value="PROTEIN PHOSPHATASE 1 REGULATORY SUBUNIT SDS22-RELATED"/>
    <property type="match status" value="1"/>
</dbReference>
<evidence type="ECO:0000256" key="5">
    <source>
        <dbReference type="ARBA" id="ARBA00023069"/>
    </source>
</evidence>
<evidence type="ECO:0000256" key="4">
    <source>
        <dbReference type="ARBA" id="ARBA00022737"/>
    </source>
</evidence>
<dbReference type="InterPro" id="IPR050576">
    <property type="entry name" value="Cilia_flagella_integrity"/>
</dbReference>
<evidence type="ECO:0000256" key="6">
    <source>
        <dbReference type="ARBA" id="ARBA00023273"/>
    </source>
</evidence>
<dbReference type="Gene3D" id="3.80.10.10">
    <property type="entry name" value="Ribonuclease Inhibitor"/>
    <property type="match status" value="2"/>
</dbReference>
<dbReference type="Proteomes" id="UP001314229">
    <property type="component" value="Unassembled WGS sequence"/>
</dbReference>
<comment type="caution">
    <text evidence="8">The sequence shown here is derived from an EMBL/GenBank/DDBJ whole genome shotgun (WGS) entry which is preliminary data.</text>
</comment>
<feature type="compositionally biased region" description="Basic and acidic residues" evidence="7">
    <location>
        <begin position="387"/>
        <end position="406"/>
    </location>
</feature>
<accession>A0AAV1P056</accession>
<gene>
    <name evidence="8" type="ORF">FSCOSCO3_A028241</name>
</gene>
<keyword evidence="9" id="KW-1185">Reference proteome</keyword>
<evidence type="ECO:0000313" key="9">
    <source>
        <dbReference type="Proteomes" id="UP001314229"/>
    </source>
</evidence>
<sequence>MSSAGVSETVGDKEETAAQMESGDAEKTSNVNVTEVDAMIWDGAQANTENDKKLQSPYQQKSEKQTGPRMTKTFLKDHCKQHKLYLTPCLNDTLYLHFKGFSTIENLEEYTGLKCLWLESNGLQRIENLNAQTDLRCLFLQQNLINKLENLEPLQKLCTLNVSNNYIHTIENISCLPDLSTLQMTHNKLETAEDIKHLSQCLSISVLDISHNLLNYPEILPVLEAMPELRVLNLIGNEVRKKIPNYRKTMIVRLKQLTYLDDRPVFPKDRACAEAWALGGLEAERKEREQWETRERRKIQDSLDGMAMIRKEALERRRLRELQEKGNTEALITPEAPCEEPQEEKLQAFVRDTLDAHEEFLQSQTMQGPNEQKPNNEYVEAEQLGEGVEKDDKQIKESVREEKEAVNTEQTAQQEENTAGEMLEEEQTDDNQQQNQSCRIQLENNEAQIMQASTVELKSEQREKKQHPLVSAAPPEANEIVRAHVPGPLVTELGDAEQLETIHLPPPCSLFIDDLPDLDDVDTNDFTAVISSHQAHKPKIEVISVGNDEDEPTGNMNDSISFSGPYKNSVFLRSACNKSAANNSSLVYPEHGDALEPQIFEPLAKLKTNQISPPRCLIEELD</sequence>
<feature type="region of interest" description="Disordered" evidence="7">
    <location>
        <begin position="1"/>
        <end position="31"/>
    </location>
</feature>
<comment type="subcellular location">
    <subcellularLocation>
        <location evidence="1">Cell projection</location>
        <location evidence="1">Cilium</location>
    </subcellularLocation>
</comment>
<evidence type="ECO:0000256" key="3">
    <source>
        <dbReference type="ARBA" id="ARBA00022614"/>
    </source>
</evidence>
<feature type="compositionally biased region" description="Polar residues" evidence="7">
    <location>
        <begin position="407"/>
        <end position="417"/>
    </location>
</feature>
<comment type="similarity">
    <text evidence="2">Belongs to the DNAAF1 family.</text>
</comment>
<evidence type="ECO:0000256" key="1">
    <source>
        <dbReference type="ARBA" id="ARBA00004138"/>
    </source>
</evidence>
<keyword evidence="3" id="KW-0433">Leucine-rich repeat</keyword>
<dbReference type="GO" id="GO:0070840">
    <property type="term" value="F:dynein complex binding"/>
    <property type="evidence" value="ECO:0007669"/>
    <property type="project" value="TreeGrafter"/>
</dbReference>
<dbReference type="InterPro" id="IPR032675">
    <property type="entry name" value="LRR_dom_sf"/>
</dbReference>
<keyword evidence="5" id="KW-0969">Cilium</keyword>
<dbReference type="AlphaFoldDB" id="A0AAV1P056"/>
<feature type="region of interest" description="Disordered" evidence="7">
    <location>
        <begin position="49"/>
        <end position="69"/>
    </location>
</feature>
<evidence type="ECO:0000256" key="2">
    <source>
        <dbReference type="ARBA" id="ARBA00006453"/>
    </source>
</evidence>
<dbReference type="EMBL" id="CAWUFR010000080">
    <property type="protein sequence ID" value="CAK6965227.1"/>
    <property type="molecule type" value="Genomic_DNA"/>
</dbReference>
<dbReference type="SUPFAM" id="SSF52075">
    <property type="entry name" value="Outer arm dynein light chain 1"/>
    <property type="match status" value="1"/>
</dbReference>
<keyword evidence="6" id="KW-0966">Cell projection</keyword>
<dbReference type="FunFam" id="3.80.10.10:FF:000331">
    <property type="entry name" value="Dynein assembly factor 1, axonemal homolog"/>
    <property type="match status" value="1"/>
</dbReference>
<dbReference type="SMART" id="SM00365">
    <property type="entry name" value="LRR_SD22"/>
    <property type="match status" value="4"/>
</dbReference>
<dbReference type="FunFam" id="3.80.10.10:FF:000166">
    <property type="entry name" value="Dynein assembly factor 1, axonemal"/>
    <property type="match status" value="1"/>
</dbReference>
<reference evidence="8 9" key="1">
    <citation type="submission" date="2024-01" db="EMBL/GenBank/DDBJ databases">
        <authorList>
            <person name="Alioto T."/>
            <person name="Alioto T."/>
            <person name="Gomez Garrido J."/>
        </authorList>
    </citation>
    <scope>NUCLEOTIDE SEQUENCE [LARGE SCALE GENOMIC DNA]</scope>
</reference>